<dbReference type="EMBL" id="CP060412">
    <property type="protein sequence ID" value="QNK01531.1"/>
    <property type="molecule type" value="Genomic_DNA"/>
</dbReference>
<protein>
    <recommendedName>
        <fullName evidence="3">DUF2946 domain-containing protein</fullName>
    </recommendedName>
</protein>
<dbReference type="AlphaFoldDB" id="A0A7G8Q423"/>
<organism evidence="1 2">
    <name type="scientific">Dyella telluris</name>
    <dbReference type="NCBI Taxonomy" id="2763498"/>
    <lineage>
        <taxon>Bacteria</taxon>
        <taxon>Pseudomonadati</taxon>
        <taxon>Pseudomonadota</taxon>
        <taxon>Gammaproteobacteria</taxon>
        <taxon>Lysobacterales</taxon>
        <taxon>Rhodanobacteraceae</taxon>
        <taxon>Dyella</taxon>
    </lineage>
</organism>
<dbReference type="Proteomes" id="UP000515873">
    <property type="component" value="Chromosome"/>
</dbReference>
<dbReference type="RefSeq" id="WP_187056993.1">
    <property type="nucleotide sequence ID" value="NZ_CP060412.1"/>
</dbReference>
<reference evidence="1 2" key="1">
    <citation type="submission" date="2020-08" db="EMBL/GenBank/DDBJ databases">
        <title>Dyella sp. G9 isolated from forest soil.</title>
        <authorList>
            <person name="Fu J."/>
            <person name="Qiu L."/>
        </authorList>
    </citation>
    <scope>NUCLEOTIDE SEQUENCE [LARGE SCALE GENOMIC DNA]</scope>
    <source>
        <strain evidence="1 2">G9</strain>
    </source>
</reference>
<proteinExistence type="predicted"/>
<dbReference type="KEGG" id="dtl:H8F01_21270"/>
<name>A0A7G8Q423_9GAMM</name>
<evidence type="ECO:0008006" key="3">
    <source>
        <dbReference type="Google" id="ProtNLM"/>
    </source>
</evidence>
<sequence length="127" mass="13002">MSLRSPPLFHRLRRHRGLWALVVAVLLIKLVSGSLCLADGGERDMSVSQGHVVATAAFDAPATQPAGDGDCLLGEGTACHCACAHAATLPASAMLAIGMHVAPFVSASVPLGRVPSMTGSLLRPPIA</sequence>
<evidence type="ECO:0000313" key="1">
    <source>
        <dbReference type="EMBL" id="QNK01531.1"/>
    </source>
</evidence>
<evidence type="ECO:0000313" key="2">
    <source>
        <dbReference type="Proteomes" id="UP000515873"/>
    </source>
</evidence>
<gene>
    <name evidence="1" type="ORF">H8F01_21270</name>
</gene>
<accession>A0A7G8Q423</accession>
<keyword evidence="2" id="KW-1185">Reference proteome</keyword>